<proteinExistence type="inferred from homology"/>
<dbReference type="PANTHER" id="PTHR42879">
    <property type="entry name" value="3-OXOACYL-(ACYL-CARRIER-PROTEIN) REDUCTASE"/>
    <property type="match status" value="1"/>
</dbReference>
<evidence type="ECO:0000313" key="4">
    <source>
        <dbReference type="Proteomes" id="UP000234331"/>
    </source>
</evidence>
<dbReference type="InterPro" id="IPR002347">
    <property type="entry name" value="SDR_fam"/>
</dbReference>
<dbReference type="SUPFAM" id="SSF51735">
    <property type="entry name" value="NAD(P)-binding Rossmann-fold domains"/>
    <property type="match status" value="1"/>
</dbReference>
<evidence type="ECO:0000256" key="2">
    <source>
        <dbReference type="RuleBase" id="RU000363"/>
    </source>
</evidence>
<dbReference type="Pfam" id="PF00106">
    <property type="entry name" value="adh_short"/>
    <property type="match status" value="1"/>
</dbReference>
<dbReference type="PRINTS" id="PR00080">
    <property type="entry name" value="SDRFAMILY"/>
</dbReference>
<protein>
    <submittedName>
        <fullName evidence="3">Putative oxidoreductase</fullName>
    </submittedName>
</protein>
<evidence type="ECO:0000256" key="1">
    <source>
        <dbReference type="ARBA" id="ARBA00006484"/>
    </source>
</evidence>
<dbReference type="Proteomes" id="UP000234331">
    <property type="component" value="Unassembled WGS sequence"/>
</dbReference>
<dbReference type="OrthoDB" id="158573at2"/>
<evidence type="ECO:0000313" key="3">
    <source>
        <dbReference type="EMBL" id="SNQ50590.1"/>
    </source>
</evidence>
<keyword evidence="4" id="KW-1185">Reference proteome</keyword>
<dbReference type="PANTHER" id="PTHR42879:SF2">
    <property type="entry name" value="3-OXOACYL-[ACYL-CARRIER-PROTEIN] REDUCTASE FABG"/>
    <property type="match status" value="1"/>
</dbReference>
<dbReference type="RefSeq" id="WP_101833979.1">
    <property type="nucleotide sequence ID" value="NZ_FZMO01000434.1"/>
</dbReference>
<dbReference type="PRINTS" id="PR00081">
    <property type="entry name" value="GDHRDH"/>
</dbReference>
<reference evidence="3 4" key="1">
    <citation type="submission" date="2017-06" db="EMBL/GenBank/DDBJ databases">
        <authorList>
            <person name="Kim H.J."/>
            <person name="Triplett B.A."/>
        </authorList>
    </citation>
    <scope>NUCLEOTIDE SEQUENCE [LARGE SCALE GENOMIC DNA]</scope>
    <source>
        <strain evidence="3">FRACA_ARgP5</strain>
    </source>
</reference>
<organism evidence="3 4">
    <name type="scientific">Frankia canadensis</name>
    <dbReference type="NCBI Taxonomy" id="1836972"/>
    <lineage>
        <taxon>Bacteria</taxon>
        <taxon>Bacillati</taxon>
        <taxon>Actinomycetota</taxon>
        <taxon>Actinomycetes</taxon>
        <taxon>Frankiales</taxon>
        <taxon>Frankiaceae</taxon>
        <taxon>Frankia</taxon>
    </lineage>
</organism>
<accession>A0A2I2KY55</accession>
<dbReference type="AlphaFoldDB" id="A0A2I2KY55"/>
<dbReference type="InterPro" id="IPR036291">
    <property type="entry name" value="NAD(P)-bd_dom_sf"/>
</dbReference>
<dbReference type="CDD" id="cd05233">
    <property type="entry name" value="SDR_c"/>
    <property type="match status" value="1"/>
</dbReference>
<name>A0A2I2KY55_9ACTN</name>
<sequence length="247" mass="25674">MSTGRPVALVTGASRGIGEAVAVRLAAAGHDLTISARGADALASLASRLRDEYGSQVAVCVTDMSAEDDVRRLAATHREAHGRLDVLVLNAGMGAIGRFADYPVRRFDKMFAINVRSAYVLGQELLPLLREAGAATERGGKIIAVASMTGLAGEPLNSAYGATKAALISWCAAVTTEESLGGVVATAVCPGYVATAMTEGLADSVPLDTMIPVDDVAEAVASLTRLSRRTVVPTFVLARPGRHTWRA</sequence>
<gene>
    <name evidence="3" type="ORF">FRACA_490022</name>
</gene>
<dbReference type="Gene3D" id="3.40.50.720">
    <property type="entry name" value="NAD(P)-binding Rossmann-like Domain"/>
    <property type="match status" value="1"/>
</dbReference>
<dbReference type="EMBL" id="FZMO01000434">
    <property type="protein sequence ID" value="SNQ50590.1"/>
    <property type="molecule type" value="Genomic_DNA"/>
</dbReference>
<dbReference type="InterPro" id="IPR050259">
    <property type="entry name" value="SDR"/>
</dbReference>
<comment type="similarity">
    <text evidence="1 2">Belongs to the short-chain dehydrogenases/reductases (SDR) family.</text>
</comment>